<name>A0AAV5IQL7_9ROSI</name>
<protein>
    <submittedName>
        <fullName evidence="2">Uncharacterized protein</fullName>
    </submittedName>
</protein>
<proteinExistence type="predicted"/>
<feature type="compositionally biased region" description="Basic and acidic residues" evidence="1">
    <location>
        <begin position="218"/>
        <end position="231"/>
    </location>
</feature>
<organism evidence="2 3">
    <name type="scientific">Rubroshorea leprosula</name>
    <dbReference type="NCBI Taxonomy" id="152421"/>
    <lineage>
        <taxon>Eukaryota</taxon>
        <taxon>Viridiplantae</taxon>
        <taxon>Streptophyta</taxon>
        <taxon>Embryophyta</taxon>
        <taxon>Tracheophyta</taxon>
        <taxon>Spermatophyta</taxon>
        <taxon>Magnoliopsida</taxon>
        <taxon>eudicotyledons</taxon>
        <taxon>Gunneridae</taxon>
        <taxon>Pentapetalae</taxon>
        <taxon>rosids</taxon>
        <taxon>malvids</taxon>
        <taxon>Malvales</taxon>
        <taxon>Dipterocarpaceae</taxon>
        <taxon>Rubroshorea</taxon>
    </lineage>
</organism>
<dbReference type="PANTHER" id="PTHR31008:SF0">
    <property type="entry name" value="CSL1"/>
    <property type="match status" value="1"/>
</dbReference>
<comment type="caution">
    <text evidence="2">The sequence shown here is derived from an EMBL/GenBank/DDBJ whole genome shotgun (WGS) entry which is preliminary data.</text>
</comment>
<dbReference type="EMBL" id="BPVZ01000016">
    <property type="protein sequence ID" value="GKV00886.1"/>
    <property type="molecule type" value="Genomic_DNA"/>
</dbReference>
<dbReference type="PANTHER" id="PTHR31008">
    <property type="entry name" value="COP1-INTERACTING PROTEIN-RELATED"/>
    <property type="match status" value="1"/>
</dbReference>
<feature type="compositionally biased region" description="Low complexity" evidence="1">
    <location>
        <begin position="241"/>
        <end position="250"/>
    </location>
</feature>
<accession>A0AAV5IQL7</accession>
<sequence length="508" mass="57071">MREPSNSSKLKGELDRKETLPEENSIVVMTRVQLRRLLETQKILLRKEQAMAYARGLVVGFSVENMDNLTFFVNAFGALRFREACANYIELCKKKHADQLWMAELAAVKGCSLAELSLLDTSDIVLTNESLDALKSHPITQPATLDSTKVHQTPSTAPKYQLLMPWPNQIPQYIYNFPGLVQQLPSYQGYSFPPMQPVLLHYPRNAHKPTNKGWESSSGKKEKSLNGKEDEYSGENGQTESSASNSGSDSGSHKLRCDKNQSPDHSSRRKHRNKSSRTIVIHNIDYITPKRRDGEKCQVSDGSSLDEDEFTQKNSFREKREDAVVSLEECCKLNSSDDKSREMDRECCTANGSEDASQQSFSNDLETCVSKGGKIDDNWEAFQNVLMTNGIASVKGVETYASTPAVDLELEEVLKHQMVSADSFVLKERDEKSENIVKSDDLVNEESFCPLMKSSNCAEEILFNPRSLEESTNELGDTLSTCVKESSKIKCGKGEDWFVVNHSRKQEN</sequence>
<evidence type="ECO:0000256" key="1">
    <source>
        <dbReference type="SAM" id="MobiDB-lite"/>
    </source>
</evidence>
<evidence type="ECO:0000313" key="2">
    <source>
        <dbReference type="EMBL" id="GKV00886.1"/>
    </source>
</evidence>
<feature type="region of interest" description="Disordered" evidence="1">
    <location>
        <begin position="201"/>
        <end position="312"/>
    </location>
</feature>
<reference evidence="2 3" key="1">
    <citation type="journal article" date="2021" name="Commun. Biol.">
        <title>The genome of Shorea leprosula (Dipterocarpaceae) highlights the ecological relevance of drought in aseasonal tropical rainforests.</title>
        <authorList>
            <person name="Ng K.K.S."/>
            <person name="Kobayashi M.J."/>
            <person name="Fawcett J.A."/>
            <person name="Hatakeyama M."/>
            <person name="Paape T."/>
            <person name="Ng C.H."/>
            <person name="Ang C.C."/>
            <person name="Tnah L.H."/>
            <person name="Lee C.T."/>
            <person name="Nishiyama T."/>
            <person name="Sese J."/>
            <person name="O'Brien M.J."/>
            <person name="Copetti D."/>
            <person name="Mohd Noor M.I."/>
            <person name="Ong R.C."/>
            <person name="Putra M."/>
            <person name="Sireger I.Z."/>
            <person name="Indrioko S."/>
            <person name="Kosugi Y."/>
            <person name="Izuno A."/>
            <person name="Isagi Y."/>
            <person name="Lee S.L."/>
            <person name="Shimizu K.K."/>
        </authorList>
    </citation>
    <scope>NUCLEOTIDE SEQUENCE [LARGE SCALE GENOMIC DNA]</scope>
    <source>
        <strain evidence="2">214</strain>
    </source>
</reference>
<gene>
    <name evidence="2" type="ORF">SLEP1_g13498</name>
</gene>
<dbReference type="Proteomes" id="UP001054252">
    <property type="component" value="Unassembled WGS sequence"/>
</dbReference>
<dbReference type="AlphaFoldDB" id="A0AAV5IQL7"/>
<evidence type="ECO:0000313" key="3">
    <source>
        <dbReference type="Proteomes" id="UP001054252"/>
    </source>
</evidence>
<feature type="compositionally biased region" description="Basic and acidic residues" evidence="1">
    <location>
        <begin position="288"/>
        <end position="298"/>
    </location>
</feature>
<keyword evidence="3" id="KW-1185">Reference proteome</keyword>
<feature type="compositionally biased region" description="Basic and acidic residues" evidence="1">
    <location>
        <begin position="251"/>
        <end position="266"/>
    </location>
</feature>